<comment type="caution">
    <text evidence="2">The sequence shown here is derived from an EMBL/GenBank/DDBJ whole genome shotgun (WGS) entry which is preliminary data.</text>
</comment>
<evidence type="ECO:0000313" key="2">
    <source>
        <dbReference type="EMBL" id="GHG42474.1"/>
    </source>
</evidence>
<feature type="region of interest" description="Disordered" evidence="1">
    <location>
        <begin position="1"/>
        <end position="28"/>
    </location>
</feature>
<proteinExistence type="predicted"/>
<accession>A0A919C278</accession>
<dbReference type="AlphaFoldDB" id="A0A919C278"/>
<dbReference type="Proteomes" id="UP000619355">
    <property type="component" value="Unassembled WGS sequence"/>
</dbReference>
<sequence length="97" mass="10873">MAADSWLPAPLRRGRRRRAPSSRAAGGTSVTEVTHLFFGDRIGRVRDPLGNLYWIQTHVEDLSPQEMERRLADPEFTKAMEYVQSADFFPARGAGLG</sequence>
<reference evidence="3" key="1">
    <citation type="journal article" date="2019" name="Int. J. Syst. Evol. Microbiol.">
        <title>The Global Catalogue of Microorganisms (GCM) 10K type strain sequencing project: providing services to taxonomists for standard genome sequencing and annotation.</title>
        <authorList>
            <consortium name="The Broad Institute Genomics Platform"/>
            <consortium name="The Broad Institute Genome Sequencing Center for Infectious Disease"/>
            <person name="Wu L."/>
            <person name="Ma J."/>
        </authorList>
    </citation>
    <scope>NUCLEOTIDE SEQUENCE [LARGE SCALE GENOMIC DNA]</scope>
    <source>
        <strain evidence="3">JCM 4253</strain>
    </source>
</reference>
<dbReference type="InterPro" id="IPR029068">
    <property type="entry name" value="Glyas_Bleomycin-R_OHBP_Dase"/>
</dbReference>
<dbReference type="SUPFAM" id="SSF54593">
    <property type="entry name" value="Glyoxalase/Bleomycin resistance protein/Dihydroxybiphenyl dioxygenase"/>
    <property type="match status" value="1"/>
</dbReference>
<dbReference type="EMBL" id="BNBF01000004">
    <property type="protein sequence ID" value="GHG42474.1"/>
    <property type="molecule type" value="Genomic_DNA"/>
</dbReference>
<evidence type="ECO:0000256" key="1">
    <source>
        <dbReference type="SAM" id="MobiDB-lite"/>
    </source>
</evidence>
<organism evidence="2 3">
    <name type="scientific">Streptomyces capoamus</name>
    <dbReference type="NCBI Taxonomy" id="68183"/>
    <lineage>
        <taxon>Bacteria</taxon>
        <taxon>Bacillati</taxon>
        <taxon>Actinomycetota</taxon>
        <taxon>Actinomycetes</taxon>
        <taxon>Kitasatosporales</taxon>
        <taxon>Streptomycetaceae</taxon>
        <taxon>Streptomyces</taxon>
    </lineage>
</organism>
<keyword evidence="3" id="KW-1185">Reference proteome</keyword>
<protein>
    <submittedName>
        <fullName evidence="2">Uncharacterized protein</fullName>
    </submittedName>
</protein>
<evidence type="ECO:0000313" key="3">
    <source>
        <dbReference type="Proteomes" id="UP000619355"/>
    </source>
</evidence>
<dbReference type="Gene3D" id="3.30.720.110">
    <property type="match status" value="1"/>
</dbReference>
<gene>
    <name evidence="2" type="ORF">GCM10018980_18240</name>
</gene>
<name>A0A919C278_9ACTN</name>